<dbReference type="EMBL" id="JAEHOE010000072">
    <property type="protein sequence ID" value="KAG2489527.1"/>
    <property type="molecule type" value="Genomic_DNA"/>
</dbReference>
<feature type="compositionally biased region" description="Gly residues" evidence="1">
    <location>
        <begin position="261"/>
        <end position="270"/>
    </location>
</feature>
<feature type="compositionally biased region" description="Basic and acidic residues" evidence="1">
    <location>
        <begin position="1439"/>
        <end position="1452"/>
    </location>
</feature>
<accession>A0A835XQZ7</accession>
<feature type="compositionally biased region" description="Gly residues" evidence="1">
    <location>
        <begin position="933"/>
        <end position="949"/>
    </location>
</feature>
<feature type="compositionally biased region" description="Low complexity" evidence="1">
    <location>
        <begin position="298"/>
        <end position="327"/>
    </location>
</feature>
<feature type="compositionally biased region" description="Low complexity" evidence="1">
    <location>
        <begin position="1338"/>
        <end position="1365"/>
    </location>
</feature>
<feature type="region of interest" description="Disordered" evidence="1">
    <location>
        <begin position="2148"/>
        <end position="2173"/>
    </location>
</feature>
<dbReference type="PANTHER" id="PTHR43670">
    <property type="entry name" value="HEAT SHOCK PROTEIN 26"/>
    <property type="match status" value="1"/>
</dbReference>
<dbReference type="Proteomes" id="UP000612055">
    <property type="component" value="Unassembled WGS sequence"/>
</dbReference>
<feature type="compositionally biased region" description="Pro residues" evidence="1">
    <location>
        <begin position="120"/>
        <end position="131"/>
    </location>
</feature>
<feature type="region of interest" description="Disordered" evidence="1">
    <location>
        <begin position="290"/>
        <end position="345"/>
    </location>
</feature>
<reference evidence="2" key="1">
    <citation type="journal article" date="2020" name="bioRxiv">
        <title>Comparative genomics of Chlamydomonas.</title>
        <authorList>
            <person name="Craig R.J."/>
            <person name="Hasan A.R."/>
            <person name="Ness R.W."/>
            <person name="Keightley P.D."/>
        </authorList>
    </citation>
    <scope>NUCLEOTIDE SEQUENCE</scope>
    <source>
        <strain evidence="2">CCAP 11/70</strain>
    </source>
</reference>
<feature type="region of interest" description="Disordered" evidence="1">
    <location>
        <begin position="931"/>
        <end position="953"/>
    </location>
</feature>
<feature type="compositionally biased region" description="Pro residues" evidence="1">
    <location>
        <begin position="1836"/>
        <end position="1851"/>
    </location>
</feature>
<feature type="compositionally biased region" description="Acidic residues" evidence="1">
    <location>
        <begin position="1527"/>
        <end position="1547"/>
    </location>
</feature>
<evidence type="ECO:0000313" key="3">
    <source>
        <dbReference type="Proteomes" id="UP000612055"/>
    </source>
</evidence>
<feature type="compositionally biased region" description="Low complexity" evidence="1">
    <location>
        <begin position="720"/>
        <end position="735"/>
    </location>
</feature>
<feature type="compositionally biased region" description="Low complexity" evidence="1">
    <location>
        <begin position="1794"/>
        <end position="1835"/>
    </location>
</feature>
<proteinExistence type="predicted"/>
<feature type="region of interest" description="Disordered" evidence="1">
    <location>
        <begin position="1953"/>
        <end position="1997"/>
    </location>
</feature>
<evidence type="ECO:0000313" key="2">
    <source>
        <dbReference type="EMBL" id="KAG2489527.1"/>
    </source>
</evidence>
<feature type="region of interest" description="Disordered" evidence="1">
    <location>
        <begin position="1338"/>
        <end position="1608"/>
    </location>
</feature>
<feature type="region of interest" description="Disordered" evidence="1">
    <location>
        <begin position="1060"/>
        <end position="1094"/>
    </location>
</feature>
<feature type="compositionally biased region" description="Gly residues" evidence="1">
    <location>
        <begin position="1953"/>
        <end position="1964"/>
    </location>
</feature>
<feature type="region of interest" description="Disordered" evidence="1">
    <location>
        <begin position="623"/>
        <end position="647"/>
    </location>
</feature>
<feature type="compositionally biased region" description="Polar residues" evidence="1">
    <location>
        <begin position="1477"/>
        <end position="1499"/>
    </location>
</feature>
<feature type="compositionally biased region" description="Acidic residues" evidence="1">
    <location>
        <begin position="1384"/>
        <end position="1438"/>
    </location>
</feature>
<feature type="region of interest" description="Disordered" evidence="1">
    <location>
        <begin position="529"/>
        <end position="551"/>
    </location>
</feature>
<feature type="compositionally biased region" description="Pro residues" evidence="1">
    <location>
        <begin position="1762"/>
        <end position="1793"/>
    </location>
</feature>
<name>A0A835XQZ7_9CHLO</name>
<gene>
    <name evidence="2" type="ORF">HYH03_011978</name>
</gene>
<dbReference type="GO" id="GO:0005737">
    <property type="term" value="C:cytoplasm"/>
    <property type="evidence" value="ECO:0007669"/>
    <property type="project" value="TreeGrafter"/>
</dbReference>
<feature type="compositionally biased region" description="Pro residues" evidence="1">
    <location>
        <begin position="215"/>
        <end position="227"/>
    </location>
</feature>
<comment type="caution">
    <text evidence="2">The sequence shown here is derived from an EMBL/GenBank/DDBJ whole genome shotgun (WGS) entry which is preliminary data.</text>
</comment>
<keyword evidence="3" id="KW-1185">Reference proteome</keyword>
<feature type="compositionally biased region" description="Low complexity" evidence="1">
    <location>
        <begin position="1509"/>
        <end position="1526"/>
    </location>
</feature>
<sequence>MPAFNQVALLRHGQALKDALDDLSTRAQPGGRPVPPILFAHADAVSNALLRLHEQLSVLRAGDLVVASRGGGAVRAEDVAQVARWWSEGGLSGLLSRTLTAAVRDVSIIACQAPGGPAAAEPPTPPAPPSAPEGASWSTPSRNPSRGGDSVQSYPGAAGWAGVDPARSHGPTVAFEGLLSDPRAVECTASMAVLHGVLQVVIDAVQLLRARPPASLTPPPPVPPPPELGEAGVGREGSASEAGPGPGSAQDAAGSSSAPDGGAGRGGGYGRRAVAGGGRAAAAAVASRSVGGAGGAAGSPRVRGPAAAGAAGFPPAPAAQPSGSPAAQNGALLPPIKPPRVGQEQERYQKALAKQMAGERQYVAWSALQDAVLDLICNSPLLLNLTELLRHCAALLALPGGAAGGGSGPAAAPRVAALWRQAWSMVPLVAALAHALIDAAATSLMPAAAAAAGAGGGATDQRTAAIMLTALADSALIAQCCDAVLSVHRAALTYASTAPVRHCVGLAAGQLLAAVVILCLLAEAGGAMQPPPPPSSSGSDAGGDGRASGGAKTPLEAAAAAVSAVLSNPAVQYLVCERQASAMAQAYGELASASAAAAAAAASAAAAVPPAVTTSWALAPELAGAPPPEAPTAAADGAAPGGSSAGVPPAAIHAAARACGLDLLPVPALPWVVPVEEATSSIPDVGVTQLATEVAAAARARSALMIGGLSIDPLVAEATSPAGAASPEPSANPSSPGGGGSGGKPPARRRRDGASPEPSASRLRLPAAASPRGSSPASPAAAASPYAASAAAFSAQNLALPASAGAAAAPKLPPLRLPIKAPDADTRRRAAQRTARMTEALTREAEVLALVRATTSAWRWFMSVSAAPPPPPASYDDGEYGEYDGYGAGRPETPLDQVPSASRALVQLAMAAAVCRAAVAPSDSPAVAAAVADGGGSSGGGAATPGGGDEAAEREERLAALLAVALDNLAAATEACPPAERAEVHDRTAPLLAAALGAAQDLLARSPTPDVSTPLVGLAEAVLTWLAEADASRAAEAAALERQLTEAELAAAEAEVSRAEEEALAAAEERGFHSASWDEGEGEDAGPRGPAAAAAAREHAAAAAGAAAAAVSRAAATRVAAAARDAGRLVAGAALAEGSVRFLLSHHATILQTLATAGLLRRGLQLRPQHTRHTELLRQTLSSLAHIAGRCATAVAEAAAPRPLHATLASTPSASGAPPQPAHPAYPVAFAAASHAAAAAAVAATYTPVTRALHSAFLTVRKGLALCEQQVSSATSAAANAAASGAGVGLQQAAAAAEAEAAVGLLELQPVGEVCAALCGFPGLLAAEVWNSHQAAAAAHAQPKPGSRSGSGPGAARDGGASASEEGGGGGSAAGGSEAVGSEEGGEEEEEEEGAVEEEGVEEEGAVEEEGGSGVEEEEGPEEEEAVADEEAPDEDGIPADKIEYNEDRGSDQDAEDGAYDEYGYQRQAPFGLETILETSNEVSTAGNSTGSPSPQSTLPRGKGHAAKSRLGAAAGARASEGASVDGVEDEGFEEEAVEEEGSEAEGEGGGFQEEAVEDEDQEGEDASAEGEEEGATESGYGDGEATADGTTAGGEAAAAAAPAKPPSPLPLVARAVASASLHTTVPAAWRLFAALFVSLARQELSRPTPAPAPQPLPPVAKSRSLHVDGEPSQASSPGAETSAASATDGGTDGGGASSLTEAQRTALLRTASGLWELLHSLLAVQLAGAPWPAAVFQLPPPLAAQLAEAARELRKPRQPHALPPPPPLAPPPVIRALTPPAPVPTPSPPPPEATALSPPAGVVADGADAPPPAANAEPAAALGSAPEAAATPQAQPQPAPNVAPSAPPDLPTAEPSLSPSPGLGPDPGPGSGPGPQSAPEPEAEPEPEPEPKPKPQPEPQPEPEPVPEPPAPIPAVAPAESVREWREALALLDQVSELNAAWAELQVAEGAAGGAGGSGGGALGEPQRPSGWRVSMANGPAGAGPGPGAGGGARGPSAAEMLASFMKEAQQDARGISRGSLASPALAARRRSGSGVAAAPLGLLLGPAEAARVMAGLPPGVGGAGDAMAADAAAAALGGGGCAFAGCVRMAGCSEVASGRAVACVCGRVSYCSAGCLQRDAAHQAACRGQLRSQQQQQPFKLGGLYPSRGSAGRAVGGVSAGGAGRPAARRR</sequence>
<protein>
    <submittedName>
        <fullName evidence="2">Uncharacterized protein</fullName>
    </submittedName>
</protein>
<feature type="compositionally biased region" description="Acidic residues" evidence="1">
    <location>
        <begin position="1555"/>
        <end position="1576"/>
    </location>
</feature>
<feature type="compositionally biased region" description="Pro residues" evidence="1">
    <location>
        <begin position="1863"/>
        <end position="1879"/>
    </location>
</feature>
<feature type="region of interest" description="Disordered" evidence="1">
    <location>
        <begin position="1646"/>
        <end position="1699"/>
    </location>
</feature>
<dbReference type="OrthoDB" id="553040at2759"/>
<feature type="compositionally biased region" description="Low complexity" evidence="1">
    <location>
        <begin position="1679"/>
        <end position="1690"/>
    </location>
</feature>
<feature type="compositionally biased region" description="Low complexity" evidence="1">
    <location>
        <begin position="758"/>
        <end position="781"/>
    </location>
</feature>
<feature type="region of interest" description="Disordered" evidence="1">
    <location>
        <begin position="720"/>
        <end position="781"/>
    </location>
</feature>
<dbReference type="PANTHER" id="PTHR43670:SF131">
    <property type="entry name" value="LRRGT00202"/>
    <property type="match status" value="1"/>
</dbReference>
<feature type="region of interest" description="Disordered" evidence="1">
    <location>
        <begin position="114"/>
        <end position="165"/>
    </location>
</feature>
<feature type="compositionally biased region" description="Pro residues" evidence="1">
    <location>
        <begin position="1897"/>
        <end position="1916"/>
    </location>
</feature>
<feature type="region of interest" description="Disordered" evidence="1">
    <location>
        <begin position="213"/>
        <end position="270"/>
    </location>
</feature>
<feature type="compositionally biased region" description="Low complexity" evidence="1">
    <location>
        <begin position="1584"/>
        <end position="1602"/>
    </location>
</feature>
<feature type="compositionally biased region" description="Gly residues" evidence="1">
    <location>
        <begin position="1982"/>
        <end position="1995"/>
    </location>
</feature>
<feature type="compositionally biased region" description="Gly residues" evidence="1">
    <location>
        <begin position="2156"/>
        <end position="2166"/>
    </location>
</feature>
<feature type="compositionally biased region" description="Low complexity" evidence="1">
    <location>
        <begin position="236"/>
        <end position="260"/>
    </location>
</feature>
<organism evidence="2 3">
    <name type="scientific">Edaphochlamys debaryana</name>
    <dbReference type="NCBI Taxonomy" id="47281"/>
    <lineage>
        <taxon>Eukaryota</taxon>
        <taxon>Viridiplantae</taxon>
        <taxon>Chlorophyta</taxon>
        <taxon>core chlorophytes</taxon>
        <taxon>Chlorophyceae</taxon>
        <taxon>CS clade</taxon>
        <taxon>Chlamydomonadales</taxon>
        <taxon>Chlamydomonadales incertae sedis</taxon>
        <taxon>Edaphochlamys</taxon>
    </lineage>
</organism>
<feature type="compositionally biased region" description="Basic and acidic residues" evidence="1">
    <location>
        <begin position="1060"/>
        <end position="1072"/>
    </location>
</feature>
<feature type="region of interest" description="Disordered" evidence="1">
    <location>
        <begin position="1750"/>
        <end position="1920"/>
    </location>
</feature>
<evidence type="ECO:0000256" key="1">
    <source>
        <dbReference type="SAM" id="MobiDB-lite"/>
    </source>
</evidence>
<feature type="compositionally biased region" description="Pro residues" evidence="1">
    <location>
        <begin position="1649"/>
        <end position="1659"/>
    </location>
</feature>